<proteinExistence type="predicted"/>
<evidence type="ECO:0000313" key="2">
    <source>
        <dbReference type="WBParaSite" id="PS1159_v2.g17459.t1"/>
    </source>
</evidence>
<accession>A0AC35FH09</accession>
<protein>
    <submittedName>
        <fullName evidence="2">Cytochrome P450</fullName>
    </submittedName>
</protein>
<sequence length="451" mass="52546">MPYFIMGWRKKYGDVFGFYFGDHLSVHIFDPEMIKEIFIKQFSSFVNREDSTFTQGYPLGESLLQVDKHGPHGYGWKEIRSIASPTFTTGKMRMMRDTIHERVLTFSEVLESKIKEDDCINIYDELQALTLDVIGRTAFGIQPDSLHNRKDEFYVNARKVFAKLSISETPGLWLSRLFPILGNLRFFSALHKAQMILARNLDSVVKFRIKNFEQFKKIDLIQLLLQQDKIRQEREHKPLMHIDTIVSNCYGFLLAGYETTSTALAYASWLLAKHPEIQQRLFEEIKNSVDSSFAVDYDTAMKLPYLDAIFHEVLRLYPPVVSFTMRTCIKETEIKGYKFIPGMNVGIAVNVIHWDESLWPEPFKFDPERFTDGKTFDPLSWIPFGIGPRNCVGLKFAEMEVKMTLVELIRKFKLEMHEKTEDPLLTRLNLVVMRPLNAEVHLKITKRQENS</sequence>
<reference evidence="2" key="1">
    <citation type="submission" date="2022-11" db="UniProtKB">
        <authorList>
            <consortium name="WormBaseParasite"/>
        </authorList>
    </citation>
    <scope>IDENTIFICATION</scope>
</reference>
<dbReference type="WBParaSite" id="PS1159_v2.g17459.t1">
    <property type="protein sequence ID" value="PS1159_v2.g17459.t1"/>
    <property type="gene ID" value="PS1159_v2.g17459"/>
</dbReference>
<evidence type="ECO:0000313" key="1">
    <source>
        <dbReference type="Proteomes" id="UP000887580"/>
    </source>
</evidence>
<organism evidence="1 2">
    <name type="scientific">Panagrolaimus sp. PS1159</name>
    <dbReference type="NCBI Taxonomy" id="55785"/>
    <lineage>
        <taxon>Eukaryota</taxon>
        <taxon>Metazoa</taxon>
        <taxon>Ecdysozoa</taxon>
        <taxon>Nematoda</taxon>
        <taxon>Chromadorea</taxon>
        <taxon>Rhabditida</taxon>
        <taxon>Tylenchina</taxon>
        <taxon>Panagrolaimomorpha</taxon>
        <taxon>Panagrolaimoidea</taxon>
        <taxon>Panagrolaimidae</taxon>
        <taxon>Panagrolaimus</taxon>
    </lineage>
</organism>
<name>A0AC35FH09_9BILA</name>
<dbReference type="Proteomes" id="UP000887580">
    <property type="component" value="Unplaced"/>
</dbReference>